<gene>
    <name evidence="1" type="ORF">DPEC_G00350100</name>
</gene>
<organism evidence="1 2">
    <name type="scientific">Dallia pectoralis</name>
    <name type="common">Alaska blackfish</name>
    <dbReference type="NCBI Taxonomy" id="75939"/>
    <lineage>
        <taxon>Eukaryota</taxon>
        <taxon>Metazoa</taxon>
        <taxon>Chordata</taxon>
        <taxon>Craniata</taxon>
        <taxon>Vertebrata</taxon>
        <taxon>Euteleostomi</taxon>
        <taxon>Actinopterygii</taxon>
        <taxon>Neopterygii</taxon>
        <taxon>Teleostei</taxon>
        <taxon>Protacanthopterygii</taxon>
        <taxon>Esociformes</taxon>
        <taxon>Umbridae</taxon>
        <taxon>Dallia</taxon>
    </lineage>
</organism>
<keyword evidence="2" id="KW-1185">Reference proteome</keyword>
<accession>A0ACC2F1P5</accession>
<name>A0ACC2F1P5_DALPE</name>
<dbReference type="EMBL" id="CM055763">
    <property type="protein sequence ID" value="KAJ7985247.1"/>
    <property type="molecule type" value="Genomic_DNA"/>
</dbReference>
<dbReference type="Proteomes" id="UP001157502">
    <property type="component" value="Chromosome 36"/>
</dbReference>
<protein>
    <submittedName>
        <fullName evidence="1">Uncharacterized protein</fullName>
    </submittedName>
</protein>
<comment type="caution">
    <text evidence="1">The sequence shown here is derived from an EMBL/GenBank/DDBJ whole genome shotgun (WGS) entry which is preliminary data.</text>
</comment>
<proteinExistence type="predicted"/>
<reference evidence="1" key="1">
    <citation type="submission" date="2021-05" db="EMBL/GenBank/DDBJ databases">
        <authorList>
            <person name="Pan Q."/>
            <person name="Jouanno E."/>
            <person name="Zahm M."/>
            <person name="Klopp C."/>
            <person name="Cabau C."/>
            <person name="Louis A."/>
            <person name="Berthelot C."/>
            <person name="Parey E."/>
            <person name="Roest Crollius H."/>
            <person name="Montfort J."/>
            <person name="Robinson-Rechavi M."/>
            <person name="Bouchez O."/>
            <person name="Lampietro C."/>
            <person name="Lopez Roques C."/>
            <person name="Donnadieu C."/>
            <person name="Postlethwait J."/>
            <person name="Bobe J."/>
            <person name="Dillon D."/>
            <person name="Chandos A."/>
            <person name="von Hippel F."/>
            <person name="Guiguen Y."/>
        </authorList>
    </citation>
    <scope>NUCLEOTIDE SEQUENCE</scope>
    <source>
        <strain evidence="1">YG-Jan2019</strain>
    </source>
</reference>
<evidence type="ECO:0000313" key="2">
    <source>
        <dbReference type="Proteomes" id="UP001157502"/>
    </source>
</evidence>
<sequence length="151" mass="17040">MALAGHCSHFLLANIIGSSPIHMQCNLVNCTQTHEISFRNFSYSTMIHNKSSFVSILWGKSQKVLSQSKTTRVSGPHQKKPHNYISPTILKVFLVKMLICKEVVETTYAYARPIEQIGFLLYQKHMQKALLVKGTLGLVDIRRNSGLHCVI</sequence>
<evidence type="ECO:0000313" key="1">
    <source>
        <dbReference type="EMBL" id="KAJ7985247.1"/>
    </source>
</evidence>